<dbReference type="SMART" id="SM00267">
    <property type="entry name" value="GGDEF"/>
    <property type="match status" value="1"/>
</dbReference>
<dbReference type="PANTHER" id="PTHR44757">
    <property type="entry name" value="DIGUANYLATE CYCLASE DGCP"/>
    <property type="match status" value="1"/>
</dbReference>
<feature type="domain" description="GGDEF" evidence="1">
    <location>
        <begin position="167"/>
        <end position="281"/>
    </location>
</feature>
<dbReference type="CDD" id="cd00130">
    <property type="entry name" value="PAS"/>
    <property type="match status" value="1"/>
</dbReference>
<evidence type="ECO:0000259" key="1">
    <source>
        <dbReference type="PROSITE" id="PS50887"/>
    </source>
</evidence>
<sequence length="281" mass="30471">MSTVAAVAPALAGTIWDELVADFPAGVMLLDERGQVLAANSQAGEQLGITPTDLLDGRVPDGWVARDDFGKRLPSTHRLANQVLRADVTTRMPVVITIDGRPHSHLIAEIRPLAHRGRPRLLLFLRPVHRDVAHTAGLLDPLTGLPARPVLLDRLEQSLIRARTHGHETTLVLADLCGMSEINERVGFDRGDELLTVTARRLRDGVRADHTVARLAGSTFAILADHPHGTGEPVADRVRELIEVPVALGRISLCPKVNTGWATSDGTATVLEMITQAERPR</sequence>
<dbReference type="NCBIfam" id="TIGR00254">
    <property type="entry name" value="GGDEF"/>
    <property type="match status" value="1"/>
</dbReference>
<proteinExistence type="predicted"/>
<accession>A0A4Q7KMX0</accession>
<dbReference type="Pfam" id="PF08448">
    <property type="entry name" value="PAS_4"/>
    <property type="match status" value="1"/>
</dbReference>
<reference evidence="2 3" key="1">
    <citation type="submission" date="2019-02" db="EMBL/GenBank/DDBJ databases">
        <title>Genomic Encyclopedia of Type Strains, Phase IV (KMG-IV): sequencing the most valuable type-strain genomes for metagenomic binning, comparative biology and taxonomic classification.</title>
        <authorList>
            <person name="Goeker M."/>
        </authorList>
    </citation>
    <scope>NUCLEOTIDE SEQUENCE [LARGE SCALE GENOMIC DNA]</scope>
    <source>
        <strain evidence="2 3">DSM 101727</strain>
    </source>
</reference>
<organism evidence="2 3">
    <name type="scientific">Herbihabitans rhizosphaerae</name>
    <dbReference type="NCBI Taxonomy" id="1872711"/>
    <lineage>
        <taxon>Bacteria</taxon>
        <taxon>Bacillati</taxon>
        <taxon>Actinomycetota</taxon>
        <taxon>Actinomycetes</taxon>
        <taxon>Pseudonocardiales</taxon>
        <taxon>Pseudonocardiaceae</taxon>
        <taxon>Herbihabitans</taxon>
    </lineage>
</organism>
<keyword evidence="3" id="KW-1185">Reference proteome</keyword>
<dbReference type="SUPFAM" id="SSF55073">
    <property type="entry name" value="Nucleotide cyclase"/>
    <property type="match status" value="1"/>
</dbReference>
<protein>
    <submittedName>
        <fullName evidence="2">Diguanylate cyclase (GGDEF)-like protein</fullName>
    </submittedName>
</protein>
<dbReference type="Pfam" id="PF00990">
    <property type="entry name" value="GGDEF"/>
    <property type="match status" value="1"/>
</dbReference>
<dbReference type="OrthoDB" id="3684733at2"/>
<dbReference type="InterPro" id="IPR052155">
    <property type="entry name" value="Biofilm_reg_signaling"/>
</dbReference>
<dbReference type="CDD" id="cd01949">
    <property type="entry name" value="GGDEF"/>
    <property type="match status" value="1"/>
</dbReference>
<evidence type="ECO:0000313" key="2">
    <source>
        <dbReference type="EMBL" id="RZS37666.1"/>
    </source>
</evidence>
<dbReference type="Gene3D" id="3.30.70.270">
    <property type="match status" value="1"/>
</dbReference>
<dbReference type="AlphaFoldDB" id="A0A4Q7KMX0"/>
<dbReference type="EMBL" id="SGWQ01000005">
    <property type="protein sequence ID" value="RZS37666.1"/>
    <property type="molecule type" value="Genomic_DNA"/>
</dbReference>
<comment type="caution">
    <text evidence="2">The sequence shown here is derived from an EMBL/GenBank/DDBJ whole genome shotgun (WGS) entry which is preliminary data.</text>
</comment>
<dbReference type="InterPro" id="IPR043128">
    <property type="entry name" value="Rev_trsase/Diguanyl_cyclase"/>
</dbReference>
<dbReference type="InterPro" id="IPR029787">
    <property type="entry name" value="Nucleotide_cyclase"/>
</dbReference>
<name>A0A4Q7KMX0_9PSEU</name>
<gene>
    <name evidence="2" type="ORF">EV193_105224</name>
</gene>
<dbReference type="PANTHER" id="PTHR44757:SF2">
    <property type="entry name" value="BIOFILM ARCHITECTURE MAINTENANCE PROTEIN MBAA"/>
    <property type="match status" value="1"/>
</dbReference>
<evidence type="ECO:0000313" key="3">
    <source>
        <dbReference type="Proteomes" id="UP000294257"/>
    </source>
</evidence>
<dbReference type="InterPro" id="IPR000014">
    <property type="entry name" value="PAS"/>
</dbReference>
<dbReference type="InterPro" id="IPR013656">
    <property type="entry name" value="PAS_4"/>
</dbReference>
<dbReference type="InterPro" id="IPR000160">
    <property type="entry name" value="GGDEF_dom"/>
</dbReference>
<dbReference type="PROSITE" id="PS50887">
    <property type="entry name" value="GGDEF"/>
    <property type="match status" value="1"/>
</dbReference>
<dbReference type="RefSeq" id="WP_130345131.1">
    <property type="nucleotide sequence ID" value="NZ_SGWQ01000005.1"/>
</dbReference>
<dbReference type="Proteomes" id="UP000294257">
    <property type="component" value="Unassembled WGS sequence"/>
</dbReference>